<feature type="compositionally biased region" description="Acidic residues" evidence="1">
    <location>
        <begin position="74"/>
        <end position="83"/>
    </location>
</feature>
<dbReference type="HOGENOM" id="CLU_445559_0_0_1"/>
<dbReference type="Proteomes" id="UP000001640">
    <property type="component" value="Chromosome 9"/>
</dbReference>
<dbReference type="OMA" id="RCFARID"/>
<dbReference type="GO" id="GO:0033768">
    <property type="term" value="C:SUMO-targeted ubiquitin ligase complex"/>
    <property type="evidence" value="ECO:0007669"/>
    <property type="project" value="EnsemblFungi"/>
</dbReference>
<feature type="region of interest" description="Disordered" evidence="1">
    <location>
        <begin position="1"/>
        <end position="83"/>
    </location>
</feature>
<name>G0VK25_NAUCA</name>
<feature type="region of interest" description="Disordered" evidence="1">
    <location>
        <begin position="323"/>
        <end position="345"/>
    </location>
</feature>
<feature type="compositionally biased region" description="Acidic residues" evidence="1">
    <location>
        <begin position="388"/>
        <end position="401"/>
    </location>
</feature>
<feature type="compositionally biased region" description="Basic residues" evidence="1">
    <location>
        <begin position="334"/>
        <end position="343"/>
    </location>
</feature>
<dbReference type="GO" id="GO:0006915">
    <property type="term" value="P:apoptotic process"/>
    <property type="evidence" value="ECO:0007669"/>
    <property type="project" value="EnsemblFungi"/>
</dbReference>
<dbReference type="PANTHER" id="PTHR28042:SF1">
    <property type="entry name" value="E3 UBIQUITIN-PROTEIN LIGASE COMPLEX SLX5-SLX8 SUBUNIT SLX5"/>
    <property type="match status" value="1"/>
</dbReference>
<dbReference type="GO" id="GO:0006511">
    <property type="term" value="P:ubiquitin-dependent protein catabolic process"/>
    <property type="evidence" value="ECO:0007669"/>
    <property type="project" value="EnsemblFungi"/>
</dbReference>
<dbReference type="InterPro" id="IPR038886">
    <property type="entry name" value="E3_SLX5/Rfp1"/>
</dbReference>
<dbReference type="eggNOG" id="ENOG502QTIW">
    <property type="taxonomic scope" value="Eukaryota"/>
</dbReference>
<dbReference type="STRING" id="1064592.G0VK25"/>
<dbReference type="OrthoDB" id="4090114at2759"/>
<evidence type="ECO:0000313" key="3">
    <source>
        <dbReference type="Proteomes" id="UP000001640"/>
    </source>
</evidence>
<feature type="compositionally biased region" description="Basic and acidic residues" evidence="1">
    <location>
        <begin position="1"/>
        <end position="10"/>
    </location>
</feature>
<protein>
    <submittedName>
        <fullName evidence="2">Uncharacterized protein</fullName>
    </submittedName>
</protein>
<dbReference type="EMBL" id="HE576760">
    <property type="protein sequence ID" value="CCC71859.1"/>
    <property type="molecule type" value="Genomic_DNA"/>
</dbReference>
<dbReference type="GO" id="GO:0032183">
    <property type="term" value="F:SUMO binding"/>
    <property type="evidence" value="ECO:0007669"/>
    <property type="project" value="EnsemblFungi"/>
</dbReference>
<dbReference type="RefSeq" id="XP_003678201.1">
    <property type="nucleotide sequence ID" value="XM_003678153.1"/>
</dbReference>
<proteinExistence type="predicted"/>
<reference key="2">
    <citation type="submission" date="2011-08" db="EMBL/GenBank/DDBJ databases">
        <title>Genome sequence of Naumovozyma castellii.</title>
        <authorList>
            <person name="Gordon J.L."/>
            <person name="Armisen D."/>
            <person name="Proux-Wera E."/>
            <person name="OhEigeartaigh S.S."/>
            <person name="Byrne K.P."/>
            <person name="Wolfe K.H."/>
        </authorList>
    </citation>
    <scope>NUCLEOTIDE SEQUENCE</scope>
    <source>
        <strain>Type strain:CBS 4309</strain>
    </source>
</reference>
<feature type="compositionally biased region" description="Basic and acidic residues" evidence="1">
    <location>
        <begin position="38"/>
        <end position="49"/>
    </location>
</feature>
<dbReference type="AlphaFoldDB" id="G0VK25"/>
<organism evidence="2 3">
    <name type="scientific">Naumovozyma castellii</name>
    <name type="common">Yeast</name>
    <name type="synonym">Saccharomyces castellii</name>
    <dbReference type="NCBI Taxonomy" id="27288"/>
    <lineage>
        <taxon>Eukaryota</taxon>
        <taxon>Fungi</taxon>
        <taxon>Dikarya</taxon>
        <taxon>Ascomycota</taxon>
        <taxon>Saccharomycotina</taxon>
        <taxon>Saccharomycetes</taxon>
        <taxon>Saccharomycetales</taxon>
        <taxon>Saccharomycetaceae</taxon>
        <taxon>Naumovozyma</taxon>
    </lineage>
</organism>
<feature type="region of interest" description="Disordered" evidence="1">
    <location>
        <begin position="381"/>
        <end position="401"/>
    </location>
</feature>
<dbReference type="GO" id="GO:0006974">
    <property type="term" value="P:DNA damage response"/>
    <property type="evidence" value="ECO:0007669"/>
    <property type="project" value="EnsemblFungi"/>
</dbReference>
<accession>G0VK25</accession>
<dbReference type="PANTHER" id="PTHR28042">
    <property type="entry name" value="E3 UBIQUITIN-PROTEIN LIGASE COMPLEX SLX5-SLX8 SUBUNIT SLX5"/>
    <property type="match status" value="1"/>
</dbReference>
<sequence>MSTTTDHHQQDPIITIESDPEDDARIRNDQQQIIRLYPDARTDRPRDSMNRFVDAQGSNRAIRSTPDLSHLNDDQDQDQDDDDDITIVREIVNPNVARDDAPINPDAEFIDLDQEVPYANATIPRPRTIQIITPSPPQQQQDDDLVITQERTMRPTVTLNLPGGQTLQVDATPTDQLARSSFEWQENIPLARRQLLRRSTNRANSLFFHDDHESDNDNGSVPLPPNVIRLRQRQQQQNREEPPPPPPPQDDANPIMTRLRTRINTYSPDIQSAFNHAHSLHEFTSILQNVAPLTLQECGDELLSLFTQYRSQLMVNWATRRVRSSQQNTSSSNHRQRNLRNLRRNGALRVTPNANGFNVNLARLFLMNQLGINNGNDEDQYFTGAYNSEDDADHNGDDEDDTQTQNIINMIQRREEQEHDTRTKSFMARTKPQQDAFKKRANELPENYSANFNTEPTMKLDIKKNGKEETIIVEDNDAAKNYIEVPACTLCGVELGVGIPKDFQGINDTDRGGSFESLVSKYKFHCPYQSLAKPSQLDKDLSQRVFMASCGHTFCGRCYARIDNAKSKSKLPKKTLKQLKGSSHPDNYGPRVCPADSCRSLLRVKTKMREVFF</sequence>
<evidence type="ECO:0000313" key="2">
    <source>
        <dbReference type="EMBL" id="CCC71859.1"/>
    </source>
</evidence>
<gene>
    <name evidence="2" type="primary">NCAS0I01910</name>
    <name evidence="2" type="ordered locus">NCAS_0I01910</name>
</gene>
<keyword evidence="3" id="KW-1185">Reference proteome</keyword>
<dbReference type="GO" id="GO:0004842">
    <property type="term" value="F:ubiquitin-protein transferase activity"/>
    <property type="evidence" value="ECO:0007669"/>
    <property type="project" value="EnsemblFungi"/>
</dbReference>
<dbReference type="KEGG" id="ncs:NCAS_0I01910"/>
<feature type="region of interest" description="Disordered" evidence="1">
    <location>
        <begin position="232"/>
        <end position="254"/>
    </location>
</feature>
<dbReference type="InParanoid" id="G0VK25"/>
<dbReference type="FunCoup" id="G0VK25">
    <property type="interactions" value="95"/>
</dbReference>
<reference evidence="2 3" key="1">
    <citation type="journal article" date="2011" name="Proc. Natl. Acad. Sci. U.S.A.">
        <title>Evolutionary erosion of yeast sex chromosomes by mating-type switching accidents.</title>
        <authorList>
            <person name="Gordon J.L."/>
            <person name="Armisen D."/>
            <person name="Proux-Wera E."/>
            <person name="Oheigeartaigh S.S."/>
            <person name="Byrne K.P."/>
            <person name="Wolfe K.H."/>
        </authorList>
    </citation>
    <scope>NUCLEOTIDE SEQUENCE [LARGE SCALE GENOMIC DNA]</scope>
    <source>
        <strain evidence="3">ATCC 76901 / BCRC 22586 / CBS 4309 / NBRC 1992 / NRRL Y-12630</strain>
    </source>
</reference>
<evidence type="ECO:0000256" key="1">
    <source>
        <dbReference type="SAM" id="MobiDB-lite"/>
    </source>
</evidence>
<dbReference type="GO" id="GO:0000723">
    <property type="term" value="P:telomere maintenance"/>
    <property type="evidence" value="ECO:0007669"/>
    <property type="project" value="EnsemblFungi"/>
</dbReference>
<dbReference type="GeneID" id="96905546"/>
<dbReference type="GO" id="GO:0000775">
    <property type="term" value="C:chromosome, centromeric region"/>
    <property type="evidence" value="ECO:0007669"/>
    <property type="project" value="EnsemblFungi"/>
</dbReference>
<feature type="compositionally biased region" description="Polar residues" evidence="1">
    <location>
        <begin position="324"/>
        <end position="333"/>
    </location>
</feature>